<dbReference type="Pfam" id="PF13239">
    <property type="entry name" value="2TM"/>
    <property type="match status" value="1"/>
</dbReference>
<keyword evidence="1" id="KW-0812">Transmembrane</keyword>
<organism evidence="3 4">
    <name type="scientific">Polycladospora coralii</name>
    <dbReference type="NCBI Taxonomy" id="2771432"/>
    <lineage>
        <taxon>Bacteria</taxon>
        <taxon>Bacillati</taxon>
        <taxon>Bacillota</taxon>
        <taxon>Bacilli</taxon>
        <taxon>Bacillales</taxon>
        <taxon>Thermoactinomycetaceae</taxon>
        <taxon>Polycladospora</taxon>
    </lineage>
</organism>
<evidence type="ECO:0000313" key="4">
    <source>
        <dbReference type="Proteomes" id="UP000661691"/>
    </source>
</evidence>
<keyword evidence="1" id="KW-1133">Transmembrane helix</keyword>
<keyword evidence="1" id="KW-0472">Membrane</keyword>
<evidence type="ECO:0000256" key="1">
    <source>
        <dbReference type="SAM" id="Phobius"/>
    </source>
</evidence>
<dbReference type="EMBL" id="JACXAH010000027">
    <property type="protein sequence ID" value="MBD1373523.1"/>
    <property type="molecule type" value="Genomic_DNA"/>
</dbReference>
<reference evidence="3" key="1">
    <citation type="submission" date="2020-09" db="EMBL/GenBank/DDBJ databases">
        <title>A novel bacterium of genus Hazenella, isolated from South China Sea.</title>
        <authorList>
            <person name="Huang H."/>
            <person name="Mo K."/>
            <person name="Hu Y."/>
        </authorList>
    </citation>
    <scope>NUCLEOTIDE SEQUENCE</scope>
    <source>
        <strain evidence="3">IB182357</strain>
    </source>
</reference>
<feature type="transmembrane region" description="Helical" evidence="1">
    <location>
        <begin position="20"/>
        <end position="41"/>
    </location>
</feature>
<keyword evidence="4" id="KW-1185">Reference proteome</keyword>
<feature type="domain" description="2TM" evidence="2">
    <location>
        <begin position="8"/>
        <end position="84"/>
    </location>
</feature>
<accession>A0A926NBI0</accession>
<comment type="caution">
    <text evidence="3">The sequence shown here is derived from an EMBL/GenBank/DDBJ whole genome shotgun (WGS) entry which is preliminary data.</text>
</comment>
<protein>
    <submittedName>
        <fullName evidence="3">2TM domain-containing protein</fullName>
    </submittedName>
</protein>
<dbReference type="Proteomes" id="UP000661691">
    <property type="component" value="Unassembled WGS sequence"/>
</dbReference>
<evidence type="ECO:0000313" key="3">
    <source>
        <dbReference type="EMBL" id="MBD1373523.1"/>
    </source>
</evidence>
<feature type="transmembrane region" description="Helical" evidence="1">
    <location>
        <begin position="47"/>
        <end position="69"/>
    </location>
</feature>
<sequence>MDQEQIRKYAEKKVREKQDFYNHLLVYILVNLFILIVRVYADAGLDWTLIFPALPWGIGLAFHWFHTFFGSDPVQFEKKVQKEMERYENSINK</sequence>
<gene>
    <name evidence="3" type="ORF">IC620_14305</name>
</gene>
<dbReference type="RefSeq" id="WP_191141010.1">
    <property type="nucleotide sequence ID" value="NZ_JACXAG020000012.1"/>
</dbReference>
<dbReference type="InterPro" id="IPR025698">
    <property type="entry name" value="2TM_dom"/>
</dbReference>
<name>A0A926NBI0_9BACL</name>
<dbReference type="AlphaFoldDB" id="A0A926NBI0"/>
<evidence type="ECO:0000259" key="2">
    <source>
        <dbReference type="Pfam" id="PF13239"/>
    </source>
</evidence>
<proteinExistence type="predicted"/>